<protein>
    <recommendedName>
        <fullName evidence="4">PHD-type domain-containing protein</fullName>
    </recommendedName>
</protein>
<evidence type="ECO:0000259" key="4">
    <source>
        <dbReference type="Pfam" id="PF13831"/>
    </source>
</evidence>
<evidence type="ECO:0000313" key="5">
    <source>
        <dbReference type="EMBL" id="KAB5520084.1"/>
    </source>
</evidence>
<evidence type="ECO:0000256" key="3">
    <source>
        <dbReference type="ARBA" id="ARBA00022833"/>
    </source>
</evidence>
<dbReference type="AlphaFoldDB" id="A0A5N5JQ51"/>
<dbReference type="Gene3D" id="3.30.40.10">
    <property type="entry name" value="Zinc/RING finger domain, C3HC4 (zinc finger)"/>
    <property type="match status" value="1"/>
</dbReference>
<comment type="caution">
    <text evidence="5">The sequence shown here is derived from an EMBL/GenBank/DDBJ whole genome shotgun (WGS) entry which is preliminary data.</text>
</comment>
<gene>
    <name evidence="5" type="ORF">DKX38_024403</name>
</gene>
<name>A0A5N5JQ51_9ROSI</name>
<dbReference type="EMBL" id="VDCV01000016">
    <property type="protein sequence ID" value="KAB5520084.1"/>
    <property type="molecule type" value="Genomic_DNA"/>
</dbReference>
<dbReference type="InterPro" id="IPR019787">
    <property type="entry name" value="Znf_PHD-finger"/>
</dbReference>
<keyword evidence="2" id="KW-0863">Zinc-finger</keyword>
<dbReference type="InterPro" id="IPR013083">
    <property type="entry name" value="Znf_RING/FYVE/PHD"/>
</dbReference>
<dbReference type="GO" id="GO:0006357">
    <property type="term" value="P:regulation of transcription by RNA polymerase II"/>
    <property type="evidence" value="ECO:0007669"/>
    <property type="project" value="TreeGrafter"/>
</dbReference>
<keyword evidence="1" id="KW-0479">Metal-binding</keyword>
<dbReference type="Proteomes" id="UP000326939">
    <property type="component" value="Chromosome 16"/>
</dbReference>
<dbReference type="PANTHER" id="PTHR13793:SF92">
    <property type="entry name" value="HISTONE-LYSINE N-METHYLTRANSFERASE ATX3"/>
    <property type="match status" value="1"/>
</dbReference>
<feature type="domain" description="PHD-type" evidence="4">
    <location>
        <begin position="27"/>
        <end position="60"/>
    </location>
</feature>
<evidence type="ECO:0000256" key="1">
    <source>
        <dbReference type="ARBA" id="ARBA00022723"/>
    </source>
</evidence>
<dbReference type="Pfam" id="PF13831">
    <property type="entry name" value="PHD_2"/>
    <property type="match status" value="1"/>
</dbReference>
<dbReference type="InterPro" id="IPR050701">
    <property type="entry name" value="Histone_Mod_Regulator"/>
</dbReference>
<dbReference type="GO" id="GO:0008270">
    <property type="term" value="F:zinc ion binding"/>
    <property type="evidence" value="ECO:0007669"/>
    <property type="project" value="UniProtKB-KW"/>
</dbReference>
<sequence>MYEPIYARWTSERCVVCRWIEDWDDTKIIICNRCQIAVHQEYYGVRNVQDFASWVCRACESPEVEECCLCPVKGMFSCIKF</sequence>
<dbReference type="PANTHER" id="PTHR13793">
    <property type="entry name" value="PHD FINGER PROTEINS"/>
    <property type="match status" value="1"/>
</dbReference>
<keyword evidence="6" id="KW-1185">Reference proteome</keyword>
<dbReference type="InterPro" id="IPR011011">
    <property type="entry name" value="Znf_FYVE_PHD"/>
</dbReference>
<organism evidence="5 6">
    <name type="scientific">Salix brachista</name>
    <dbReference type="NCBI Taxonomy" id="2182728"/>
    <lineage>
        <taxon>Eukaryota</taxon>
        <taxon>Viridiplantae</taxon>
        <taxon>Streptophyta</taxon>
        <taxon>Embryophyta</taxon>
        <taxon>Tracheophyta</taxon>
        <taxon>Spermatophyta</taxon>
        <taxon>Magnoliopsida</taxon>
        <taxon>eudicotyledons</taxon>
        <taxon>Gunneridae</taxon>
        <taxon>Pentapetalae</taxon>
        <taxon>rosids</taxon>
        <taxon>fabids</taxon>
        <taxon>Malpighiales</taxon>
        <taxon>Salicaceae</taxon>
        <taxon>Saliceae</taxon>
        <taxon>Salix</taxon>
    </lineage>
</organism>
<proteinExistence type="predicted"/>
<keyword evidence="3" id="KW-0862">Zinc</keyword>
<accession>A0A5N5JQ51</accession>
<evidence type="ECO:0000313" key="6">
    <source>
        <dbReference type="Proteomes" id="UP000326939"/>
    </source>
</evidence>
<reference evidence="6" key="1">
    <citation type="journal article" date="2019" name="Gigascience">
        <title>De novo genome assembly of the endangered Acer yangbiense, a plant species with extremely small populations endemic to Yunnan Province, China.</title>
        <authorList>
            <person name="Yang J."/>
            <person name="Wariss H.M."/>
            <person name="Tao L."/>
            <person name="Zhang R."/>
            <person name="Yun Q."/>
            <person name="Hollingsworth P."/>
            <person name="Dao Z."/>
            <person name="Luo G."/>
            <person name="Guo H."/>
            <person name="Ma Y."/>
            <person name="Sun W."/>
        </authorList>
    </citation>
    <scope>NUCLEOTIDE SEQUENCE [LARGE SCALE GENOMIC DNA]</scope>
    <source>
        <strain evidence="6">cv. br00</strain>
    </source>
</reference>
<dbReference type="SUPFAM" id="SSF57903">
    <property type="entry name" value="FYVE/PHD zinc finger"/>
    <property type="match status" value="1"/>
</dbReference>
<evidence type="ECO:0000256" key="2">
    <source>
        <dbReference type="ARBA" id="ARBA00022771"/>
    </source>
</evidence>